<dbReference type="PROSITE" id="PS00108">
    <property type="entry name" value="PROTEIN_KINASE_ST"/>
    <property type="match status" value="1"/>
</dbReference>
<protein>
    <recommendedName>
        <fullName evidence="8">Protein kinase domain-containing protein</fullName>
    </recommendedName>
</protein>
<keyword evidence="4 6" id="KW-0067">ATP-binding</keyword>
<organism evidence="9 10">
    <name type="scientific">Taxus chinensis</name>
    <name type="common">Chinese yew</name>
    <name type="synonym">Taxus wallichiana var. chinensis</name>
    <dbReference type="NCBI Taxonomy" id="29808"/>
    <lineage>
        <taxon>Eukaryota</taxon>
        <taxon>Viridiplantae</taxon>
        <taxon>Streptophyta</taxon>
        <taxon>Embryophyta</taxon>
        <taxon>Tracheophyta</taxon>
        <taxon>Spermatophyta</taxon>
        <taxon>Pinopsida</taxon>
        <taxon>Pinidae</taxon>
        <taxon>Conifers II</taxon>
        <taxon>Cupressales</taxon>
        <taxon>Taxaceae</taxon>
        <taxon>Taxus</taxon>
    </lineage>
</organism>
<dbReference type="Gene3D" id="1.10.510.10">
    <property type="entry name" value="Transferase(Phosphotransferase) domain 1"/>
    <property type="match status" value="1"/>
</dbReference>
<dbReference type="Proteomes" id="UP000824469">
    <property type="component" value="Unassembled WGS sequence"/>
</dbReference>
<keyword evidence="10" id="KW-1185">Reference proteome</keyword>
<feature type="non-terminal residue" evidence="9">
    <location>
        <position position="448"/>
    </location>
</feature>
<keyword evidence="7" id="KW-0723">Serine/threonine-protein kinase</keyword>
<evidence type="ECO:0000313" key="10">
    <source>
        <dbReference type="Proteomes" id="UP000824469"/>
    </source>
</evidence>
<reference evidence="9 10" key="1">
    <citation type="journal article" date="2021" name="Nat. Plants">
        <title>The Taxus genome provides insights into paclitaxel biosynthesis.</title>
        <authorList>
            <person name="Xiong X."/>
            <person name="Gou J."/>
            <person name="Liao Q."/>
            <person name="Li Y."/>
            <person name="Zhou Q."/>
            <person name="Bi G."/>
            <person name="Li C."/>
            <person name="Du R."/>
            <person name="Wang X."/>
            <person name="Sun T."/>
            <person name="Guo L."/>
            <person name="Liang H."/>
            <person name="Lu P."/>
            <person name="Wu Y."/>
            <person name="Zhang Z."/>
            <person name="Ro D.K."/>
            <person name="Shang Y."/>
            <person name="Huang S."/>
            <person name="Yan J."/>
        </authorList>
    </citation>
    <scope>NUCLEOTIDE SEQUENCE [LARGE SCALE GENOMIC DNA]</scope>
    <source>
        <strain evidence="9">Ta-2019</strain>
    </source>
</reference>
<evidence type="ECO:0000313" key="9">
    <source>
        <dbReference type="EMBL" id="KAH9298661.1"/>
    </source>
</evidence>
<dbReference type="InterPro" id="IPR017441">
    <property type="entry name" value="Protein_kinase_ATP_BS"/>
</dbReference>
<proteinExistence type="inferred from homology"/>
<evidence type="ECO:0000256" key="3">
    <source>
        <dbReference type="ARBA" id="ARBA00022777"/>
    </source>
</evidence>
<feature type="non-terminal residue" evidence="9">
    <location>
        <position position="1"/>
    </location>
</feature>
<dbReference type="FunFam" id="1.10.510.10:FF:000531">
    <property type="entry name" value="Wee1-like protein kinase"/>
    <property type="match status" value="1"/>
</dbReference>
<evidence type="ECO:0000256" key="2">
    <source>
        <dbReference type="ARBA" id="ARBA00022741"/>
    </source>
</evidence>
<evidence type="ECO:0000256" key="7">
    <source>
        <dbReference type="RuleBase" id="RU000304"/>
    </source>
</evidence>
<dbReference type="InterPro" id="IPR000719">
    <property type="entry name" value="Prot_kinase_dom"/>
</dbReference>
<feature type="binding site" evidence="6">
    <location>
        <position position="235"/>
    </location>
    <ligand>
        <name>ATP</name>
        <dbReference type="ChEBI" id="CHEBI:30616"/>
    </ligand>
</feature>
<dbReference type="PROSITE" id="PS00107">
    <property type="entry name" value="PROTEIN_KINASE_ATP"/>
    <property type="match status" value="1"/>
</dbReference>
<feature type="domain" description="Protein kinase" evidence="8">
    <location>
        <begin position="201"/>
        <end position="446"/>
    </location>
</feature>
<dbReference type="SMART" id="SM00220">
    <property type="entry name" value="S_TKc"/>
    <property type="match status" value="1"/>
</dbReference>
<keyword evidence="2 6" id="KW-0547">Nucleotide-binding</keyword>
<dbReference type="SUPFAM" id="SSF56112">
    <property type="entry name" value="Protein kinase-like (PK-like)"/>
    <property type="match status" value="1"/>
</dbReference>
<accession>A0AA38FEU7</accession>
<evidence type="ECO:0000259" key="8">
    <source>
        <dbReference type="PROSITE" id="PS50011"/>
    </source>
</evidence>
<dbReference type="PROSITE" id="PS50011">
    <property type="entry name" value="PROTEIN_KINASE_DOM"/>
    <property type="match status" value="1"/>
</dbReference>
<dbReference type="EMBL" id="JAHRHJ020000010">
    <property type="protein sequence ID" value="KAH9298661.1"/>
    <property type="molecule type" value="Genomic_DNA"/>
</dbReference>
<dbReference type="GO" id="GO:0005634">
    <property type="term" value="C:nucleus"/>
    <property type="evidence" value="ECO:0007669"/>
    <property type="project" value="TreeGrafter"/>
</dbReference>
<dbReference type="Gene3D" id="3.30.200.20">
    <property type="entry name" value="Phosphorylase Kinase, domain 1"/>
    <property type="match status" value="1"/>
</dbReference>
<dbReference type="AlphaFoldDB" id="A0AA38FEU7"/>
<dbReference type="InterPro" id="IPR011009">
    <property type="entry name" value="Kinase-like_dom_sf"/>
</dbReference>
<name>A0AA38FEU7_TAXCH</name>
<dbReference type="PANTHER" id="PTHR11042:SF185">
    <property type="entry name" value="WEE1-LIKE PROTEIN KINASE"/>
    <property type="match status" value="1"/>
</dbReference>
<evidence type="ECO:0000256" key="6">
    <source>
        <dbReference type="PROSITE-ProRule" id="PRU10141"/>
    </source>
</evidence>
<evidence type="ECO:0000256" key="5">
    <source>
        <dbReference type="ARBA" id="ARBA00037982"/>
    </source>
</evidence>
<evidence type="ECO:0000256" key="4">
    <source>
        <dbReference type="ARBA" id="ARBA00022840"/>
    </source>
</evidence>
<sequence>SQSQSQSQEEATSLSDAEDFIMKYSQDTGDVSEEVTSTNALSDNENSGLLSQEVFDSQDYVTPVEPGVAMDFDSKNENVACPTPPIKSTSGRSKRHRPGVLLNNTSENIESCFDQLAKLREGSSSDNFKTPKETANGRRNYVSKSALALRARAMSPPCFKNPYVPENEELSERLQRSSRRSPACGVLVDNRSCLSRYHADFHELKEVGRGNFSRVYKALNRLDGCCYAVKCSARKLQLESEREEALLEVQVLAALGPQKNIVGYHSAWFENDNLYIQMELCDYSLANALEKGLLKSDVDFLDAMYQIAQALEFIHDRGVVHLDLKPENIYVCGGTYKLGDFGRARLLNGTLQIEEGDARYIPHEIMNGNYEHLDKADMFSLGATFYELVKRKQTPDSGRGLDRSKEIKIPLLPGFSVYFQKLLQALVDNNPVKRPSAKDLLKNPGFDK</sequence>
<dbReference type="InterPro" id="IPR050339">
    <property type="entry name" value="CC_SR_Kinase"/>
</dbReference>
<comment type="caution">
    <text evidence="9">The sequence shown here is derived from an EMBL/GenBank/DDBJ whole genome shotgun (WGS) entry which is preliminary data.</text>
</comment>
<dbReference type="PANTHER" id="PTHR11042">
    <property type="entry name" value="EUKARYOTIC TRANSLATION INITIATION FACTOR 2-ALPHA KINASE EIF2-ALPHA KINASE -RELATED"/>
    <property type="match status" value="1"/>
</dbReference>
<gene>
    <name evidence="9" type="ORF">KI387_030343</name>
</gene>
<keyword evidence="3" id="KW-0418">Kinase</keyword>
<dbReference type="GO" id="GO:0004674">
    <property type="term" value="F:protein serine/threonine kinase activity"/>
    <property type="evidence" value="ECO:0007669"/>
    <property type="project" value="UniProtKB-KW"/>
</dbReference>
<comment type="similarity">
    <text evidence="5">Belongs to the protein kinase superfamily. Ser/Thr protein kinase family. GCN2 subfamily.</text>
</comment>
<keyword evidence="1" id="KW-0808">Transferase</keyword>
<dbReference type="GO" id="GO:0005524">
    <property type="term" value="F:ATP binding"/>
    <property type="evidence" value="ECO:0007669"/>
    <property type="project" value="UniProtKB-UniRule"/>
</dbReference>
<dbReference type="OMA" id="WLNEMQA"/>
<dbReference type="GO" id="GO:0004713">
    <property type="term" value="F:protein tyrosine kinase activity"/>
    <property type="evidence" value="ECO:0007669"/>
    <property type="project" value="TreeGrafter"/>
</dbReference>
<evidence type="ECO:0000256" key="1">
    <source>
        <dbReference type="ARBA" id="ARBA00022679"/>
    </source>
</evidence>
<dbReference type="InterPro" id="IPR008271">
    <property type="entry name" value="Ser/Thr_kinase_AS"/>
</dbReference>
<dbReference type="Pfam" id="PF00069">
    <property type="entry name" value="Pkinase"/>
    <property type="match status" value="1"/>
</dbReference>
<dbReference type="GO" id="GO:0005737">
    <property type="term" value="C:cytoplasm"/>
    <property type="evidence" value="ECO:0007669"/>
    <property type="project" value="TreeGrafter"/>
</dbReference>